<proteinExistence type="inferred from homology"/>
<feature type="transmembrane region" description="Helical" evidence="6">
    <location>
        <begin position="116"/>
        <end position="136"/>
    </location>
</feature>
<dbReference type="PANTHER" id="PTHR32089:SF65">
    <property type="entry name" value="CHEMOTAXIS SIGNAL TRANSDUCTION SYSTEM METHYL ACCEPTING SENSORY TRANSDUCER"/>
    <property type="match status" value="1"/>
</dbReference>
<evidence type="ECO:0000259" key="8">
    <source>
        <dbReference type="PROSITE" id="PS50885"/>
    </source>
</evidence>
<dbReference type="EMBL" id="LN554846">
    <property type="protein sequence ID" value="CED71664.1"/>
    <property type="molecule type" value="Genomic_DNA"/>
</dbReference>
<evidence type="ECO:0000313" key="9">
    <source>
        <dbReference type="EMBL" id="CED71664.1"/>
    </source>
</evidence>
<feature type="domain" description="Methyl-accepting transducer" evidence="7">
    <location>
        <begin position="195"/>
        <end position="431"/>
    </location>
</feature>
<gene>
    <name evidence="9" type="ORF">AWOD_I_1592</name>
</gene>
<keyword evidence="5" id="KW-0175">Coiled coil</keyword>
<evidence type="ECO:0000256" key="1">
    <source>
        <dbReference type="ARBA" id="ARBA00004370"/>
    </source>
</evidence>
<reference evidence="10" key="1">
    <citation type="submission" date="2014-09" db="EMBL/GenBank/DDBJ databases">
        <authorList>
            <person name="Hjerde E."/>
        </authorList>
    </citation>
    <scope>NUCLEOTIDE SEQUENCE [LARGE SCALE GENOMIC DNA]</scope>
    <source>
        <strain evidence="10">06/09/139</strain>
    </source>
</reference>
<dbReference type="PROSITE" id="PS50885">
    <property type="entry name" value="HAMP"/>
    <property type="match status" value="1"/>
</dbReference>
<evidence type="ECO:0000313" key="10">
    <source>
        <dbReference type="Proteomes" id="UP000032427"/>
    </source>
</evidence>
<dbReference type="STRING" id="80852.AWOD_I_1592"/>
<comment type="similarity">
    <text evidence="3">Belongs to the methyl-accepting chemotaxis (MCP) protein family.</text>
</comment>
<feature type="domain" description="HAMP" evidence="8">
    <location>
        <begin position="146"/>
        <end position="190"/>
    </location>
</feature>
<dbReference type="InterPro" id="IPR003660">
    <property type="entry name" value="HAMP_dom"/>
</dbReference>
<dbReference type="Proteomes" id="UP000032427">
    <property type="component" value="Chromosome 1"/>
</dbReference>
<keyword evidence="2 4" id="KW-0807">Transducer</keyword>
<dbReference type="HOGENOM" id="CLU_000445_107_27_6"/>
<dbReference type="InterPro" id="IPR004089">
    <property type="entry name" value="MCPsignal_dom"/>
</dbReference>
<dbReference type="Gene3D" id="1.10.287.950">
    <property type="entry name" value="Methyl-accepting chemotaxis protein"/>
    <property type="match status" value="1"/>
</dbReference>
<accession>A0A090KJE3</accession>
<feature type="transmembrane region" description="Helical" evidence="6">
    <location>
        <begin position="21"/>
        <end position="40"/>
    </location>
</feature>
<dbReference type="PATRIC" id="fig|80852.17.peg.1640"/>
<dbReference type="SUPFAM" id="SSF58104">
    <property type="entry name" value="Methyl-accepting chemotaxis protein (MCP) signaling domain"/>
    <property type="match status" value="1"/>
</dbReference>
<organism evidence="9 10">
    <name type="scientific">Aliivibrio wodanis</name>
    <dbReference type="NCBI Taxonomy" id="80852"/>
    <lineage>
        <taxon>Bacteria</taxon>
        <taxon>Pseudomonadati</taxon>
        <taxon>Pseudomonadota</taxon>
        <taxon>Gammaproteobacteria</taxon>
        <taxon>Vibrionales</taxon>
        <taxon>Vibrionaceae</taxon>
        <taxon>Aliivibrio</taxon>
    </lineage>
</organism>
<dbReference type="GO" id="GO:0006935">
    <property type="term" value="P:chemotaxis"/>
    <property type="evidence" value="ECO:0007669"/>
    <property type="project" value="UniProtKB-ARBA"/>
</dbReference>
<protein>
    <submittedName>
        <fullName evidence="9">Methyl-accepting chemotaxis protein</fullName>
    </submittedName>
</protein>
<evidence type="ECO:0000259" key="7">
    <source>
        <dbReference type="PROSITE" id="PS50111"/>
    </source>
</evidence>
<evidence type="ECO:0000256" key="5">
    <source>
        <dbReference type="SAM" id="Coils"/>
    </source>
</evidence>
<dbReference type="FunFam" id="1.10.287.950:FF:000001">
    <property type="entry name" value="Methyl-accepting chemotaxis sensory transducer"/>
    <property type="match status" value="1"/>
</dbReference>
<dbReference type="GO" id="GO:0016020">
    <property type="term" value="C:membrane"/>
    <property type="evidence" value="ECO:0007669"/>
    <property type="project" value="UniProtKB-SubCell"/>
</dbReference>
<dbReference type="KEGG" id="awd:AWOD_I_1592"/>
<feature type="coiled-coil region" evidence="5">
    <location>
        <begin position="266"/>
        <end position="293"/>
    </location>
</feature>
<evidence type="ECO:0000256" key="6">
    <source>
        <dbReference type="SAM" id="Phobius"/>
    </source>
</evidence>
<keyword evidence="6" id="KW-1133">Transmembrane helix</keyword>
<evidence type="ECO:0000256" key="2">
    <source>
        <dbReference type="ARBA" id="ARBA00023224"/>
    </source>
</evidence>
<dbReference type="AlphaFoldDB" id="A0A090KJE3"/>
<keyword evidence="6" id="KW-0472">Membrane</keyword>
<dbReference type="GeneID" id="28541150"/>
<keyword evidence="10" id="KW-1185">Reference proteome</keyword>
<dbReference type="OrthoDB" id="6757190at2"/>
<dbReference type="Pfam" id="PF00015">
    <property type="entry name" value="MCPsignal"/>
    <property type="match status" value="1"/>
</dbReference>
<evidence type="ECO:0000256" key="4">
    <source>
        <dbReference type="PROSITE-ProRule" id="PRU00284"/>
    </source>
</evidence>
<comment type="subcellular location">
    <subcellularLocation>
        <location evidence="1">Membrane</location>
    </subcellularLocation>
</comment>
<sequence>MKESAFRWIDKYLIHLKIQEKFYLLFLLPIIALLSLTAIMDSAADSMMAETLDHEVQFVASMLDQQNISRQDAVNLLSQSAEFSVGSGEHTAFVNSGNYSISADSNVTLWSTLSSLQISLIAAVLLLMAVGVYYIMTFIGGAMFTMNKALETLESGDLTQRMNFFLVRDEFSTIAMTIDKLADREQQLVLAMQESVALIQQMSSELSQNSHKSSDASDKQLAQLDLLSSATEEMATSIQEVANYTHEASSQSTDAMDSARTGQSQVDAAVKAIQALSEEINQAANAVQELDSNAAKIDEVVTTINGISQQTNLLALNAAIEAARAGEQGRGFAVVADEVRTLASRTQQATVEIQSMIEALQNNSKSLLSLTSNTVSNAETGQELMQQVHNDISNIAARNNTIAQSNNEIATAASQQGDVAVSIASTVEDVRTQSNQVHNMIKDSESNIEQLRLKGQDLELLLNGLKA</sequence>
<dbReference type="PANTHER" id="PTHR32089">
    <property type="entry name" value="METHYL-ACCEPTING CHEMOTAXIS PROTEIN MCPB"/>
    <property type="match status" value="1"/>
</dbReference>
<dbReference type="PROSITE" id="PS50111">
    <property type="entry name" value="CHEMOTAXIS_TRANSDUC_2"/>
    <property type="match status" value="1"/>
</dbReference>
<name>A0A090KJE3_9GAMM</name>
<dbReference type="GO" id="GO:0007165">
    <property type="term" value="P:signal transduction"/>
    <property type="evidence" value="ECO:0007669"/>
    <property type="project" value="UniProtKB-KW"/>
</dbReference>
<dbReference type="SMART" id="SM00283">
    <property type="entry name" value="MA"/>
    <property type="match status" value="1"/>
</dbReference>
<evidence type="ECO:0000256" key="3">
    <source>
        <dbReference type="ARBA" id="ARBA00029447"/>
    </source>
</evidence>
<keyword evidence="6" id="KW-0812">Transmembrane</keyword>
<dbReference type="CDD" id="cd11386">
    <property type="entry name" value="MCP_signal"/>
    <property type="match status" value="1"/>
</dbReference>